<organism evidence="2 3">
    <name type="scientific">Nannocystis pusilla</name>
    <dbReference type="NCBI Taxonomy" id="889268"/>
    <lineage>
        <taxon>Bacteria</taxon>
        <taxon>Pseudomonadati</taxon>
        <taxon>Myxococcota</taxon>
        <taxon>Polyangia</taxon>
        <taxon>Nannocystales</taxon>
        <taxon>Nannocystaceae</taxon>
        <taxon>Nannocystis</taxon>
    </lineage>
</organism>
<protein>
    <recommendedName>
        <fullName evidence="1">ADYC domain-containing protein</fullName>
    </recommendedName>
</protein>
<gene>
    <name evidence="2" type="ORF">K7C98_07470</name>
</gene>
<sequence>MSMRTRWLAGAATSVVMAAGCDVPPAEDGFCECGEVEAREVHGNGINLNGINLNGINLNGINLNGINLNGTLLGYGGDYVTLDKIRVRGDTLDIKSSWLEGSNLFVKSTTNVVLGGTQLDAAKLKFEVRENGWTKTKTIKVLDVELLAPGSDVWLYDLALKAGYDDWTPLCLDNAGEPTQAILLADVWSPETGDRRAAVSGTATFACRDAALAKCVEWGYRPWASKSGQSLRDYHQACTRLVRADYCGDGTAHTLYGTPVHVLDQIGIQNVDPTQQFVIEAEWGPDGAVCLNQANRRVVAGQPLACEIPTCGAPFASGGLIQSGKVVVGP</sequence>
<reference evidence="2" key="1">
    <citation type="submission" date="2021-08" db="EMBL/GenBank/DDBJ databases">
        <authorList>
            <person name="Stevens D.C."/>
        </authorList>
    </citation>
    <scope>NUCLEOTIDE SEQUENCE</scope>
    <source>
        <strain evidence="2">DSM 53165</strain>
    </source>
</reference>
<evidence type="ECO:0000313" key="2">
    <source>
        <dbReference type="EMBL" id="MBZ5709094.1"/>
    </source>
</evidence>
<dbReference type="InterPro" id="IPR045426">
    <property type="entry name" value="ADYC"/>
</dbReference>
<dbReference type="Proteomes" id="UP001139031">
    <property type="component" value="Unassembled WGS sequence"/>
</dbReference>
<proteinExistence type="predicted"/>
<feature type="domain" description="ADYC" evidence="1">
    <location>
        <begin position="116"/>
        <end position="296"/>
    </location>
</feature>
<dbReference type="PROSITE" id="PS51257">
    <property type="entry name" value="PROKAR_LIPOPROTEIN"/>
    <property type="match status" value="1"/>
</dbReference>
<dbReference type="SUPFAM" id="SSF141571">
    <property type="entry name" value="Pentapeptide repeat-like"/>
    <property type="match status" value="1"/>
</dbReference>
<dbReference type="Gene3D" id="2.160.20.80">
    <property type="entry name" value="E3 ubiquitin-protein ligase SopA"/>
    <property type="match status" value="1"/>
</dbReference>
<evidence type="ECO:0000313" key="3">
    <source>
        <dbReference type="Proteomes" id="UP001139031"/>
    </source>
</evidence>
<name>A0ABS7TLJ9_9BACT</name>
<evidence type="ECO:0000259" key="1">
    <source>
        <dbReference type="Pfam" id="PF20032"/>
    </source>
</evidence>
<dbReference type="EMBL" id="JAIRAU010000002">
    <property type="protein sequence ID" value="MBZ5709094.1"/>
    <property type="molecule type" value="Genomic_DNA"/>
</dbReference>
<accession>A0ABS7TLJ9</accession>
<dbReference type="Pfam" id="PF20032">
    <property type="entry name" value="ADYC"/>
    <property type="match status" value="1"/>
</dbReference>
<comment type="caution">
    <text evidence="2">The sequence shown here is derived from an EMBL/GenBank/DDBJ whole genome shotgun (WGS) entry which is preliminary data.</text>
</comment>
<keyword evidence="3" id="KW-1185">Reference proteome</keyword>
<dbReference type="RefSeq" id="WP_224190871.1">
    <property type="nucleotide sequence ID" value="NZ_JAIRAU010000002.1"/>
</dbReference>